<keyword evidence="2" id="KW-0732">Signal</keyword>
<dbReference type="InterPro" id="IPR000618">
    <property type="entry name" value="Insect_cuticle"/>
</dbReference>
<accession>A0A821N4M0</accession>
<evidence type="ECO:0000256" key="2">
    <source>
        <dbReference type="ARBA" id="ARBA00022729"/>
    </source>
</evidence>
<dbReference type="PANTHER" id="PTHR10380">
    <property type="entry name" value="CUTICLE PROTEIN"/>
    <property type="match status" value="1"/>
</dbReference>
<dbReference type="Proteomes" id="UP000663880">
    <property type="component" value="Unassembled WGS sequence"/>
</dbReference>
<keyword evidence="1 3" id="KW-0193">Cuticle</keyword>
<gene>
    <name evidence="5" type="ORF">PMACD_LOCUS2164</name>
</gene>
<name>A0A821N4M0_9NEOP</name>
<evidence type="ECO:0000256" key="4">
    <source>
        <dbReference type="SAM" id="MobiDB-lite"/>
    </source>
</evidence>
<keyword evidence="6" id="KW-1185">Reference proteome</keyword>
<dbReference type="Pfam" id="PF00379">
    <property type="entry name" value="Chitin_bind_4"/>
    <property type="match status" value="1"/>
</dbReference>
<sequence length="143" mass="15845">MYLGEMYKRFCSDRFGISRSSATKPNQLTMKLIIVALAFVAVAAAAVVPVPNEQVQILRSDFQTDPEGGYNFGFETSDGSSRSETGSLKEVLDEENKPHQVVIVRGTYSYINQEGKPETITYTADEFGFHPEGESIPKAVSRR</sequence>
<dbReference type="PROSITE" id="PS00233">
    <property type="entry name" value="CHIT_BIND_RR_1"/>
    <property type="match status" value="1"/>
</dbReference>
<reference evidence="5" key="1">
    <citation type="submission" date="2021-02" db="EMBL/GenBank/DDBJ databases">
        <authorList>
            <person name="Steward A R."/>
        </authorList>
    </citation>
    <scope>NUCLEOTIDE SEQUENCE</scope>
</reference>
<evidence type="ECO:0000313" key="6">
    <source>
        <dbReference type="Proteomes" id="UP000663880"/>
    </source>
</evidence>
<dbReference type="AlphaFoldDB" id="A0A821N4M0"/>
<dbReference type="OrthoDB" id="6515429at2759"/>
<dbReference type="GO" id="GO:0008010">
    <property type="term" value="F:structural constituent of chitin-based larval cuticle"/>
    <property type="evidence" value="ECO:0007669"/>
    <property type="project" value="TreeGrafter"/>
</dbReference>
<dbReference type="PROSITE" id="PS51155">
    <property type="entry name" value="CHIT_BIND_RR_2"/>
    <property type="match status" value="1"/>
</dbReference>
<proteinExistence type="predicted"/>
<evidence type="ECO:0000256" key="1">
    <source>
        <dbReference type="ARBA" id="ARBA00022460"/>
    </source>
</evidence>
<dbReference type="EMBL" id="CAJOBZ010000004">
    <property type="protein sequence ID" value="CAF4777747.1"/>
    <property type="molecule type" value="Genomic_DNA"/>
</dbReference>
<protein>
    <recommendedName>
        <fullName evidence="7">Larval cuticle protein 1-like</fullName>
    </recommendedName>
</protein>
<comment type="caution">
    <text evidence="5">The sequence shown here is derived from an EMBL/GenBank/DDBJ whole genome shotgun (WGS) entry which is preliminary data.</text>
</comment>
<organism evidence="5 6">
    <name type="scientific">Pieris macdunnoughi</name>
    <dbReference type="NCBI Taxonomy" id="345717"/>
    <lineage>
        <taxon>Eukaryota</taxon>
        <taxon>Metazoa</taxon>
        <taxon>Ecdysozoa</taxon>
        <taxon>Arthropoda</taxon>
        <taxon>Hexapoda</taxon>
        <taxon>Insecta</taxon>
        <taxon>Pterygota</taxon>
        <taxon>Neoptera</taxon>
        <taxon>Endopterygota</taxon>
        <taxon>Lepidoptera</taxon>
        <taxon>Glossata</taxon>
        <taxon>Ditrysia</taxon>
        <taxon>Papilionoidea</taxon>
        <taxon>Pieridae</taxon>
        <taxon>Pierinae</taxon>
        <taxon>Pieris</taxon>
    </lineage>
</organism>
<feature type="region of interest" description="Disordered" evidence="4">
    <location>
        <begin position="69"/>
        <end position="90"/>
    </location>
</feature>
<dbReference type="PANTHER" id="PTHR10380:SF173">
    <property type="entry name" value="CUTICULAR PROTEIN 47EF, ISOFORM C-RELATED"/>
    <property type="match status" value="1"/>
</dbReference>
<dbReference type="GO" id="GO:0062129">
    <property type="term" value="C:chitin-based extracellular matrix"/>
    <property type="evidence" value="ECO:0007669"/>
    <property type="project" value="TreeGrafter"/>
</dbReference>
<evidence type="ECO:0008006" key="7">
    <source>
        <dbReference type="Google" id="ProtNLM"/>
    </source>
</evidence>
<feature type="compositionally biased region" description="Polar residues" evidence="4">
    <location>
        <begin position="77"/>
        <end position="86"/>
    </location>
</feature>
<dbReference type="PRINTS" id="PR00947">
    <property type="entry name" value="CUTICLE"/>
</dbReference>
<dbReference type="InterPro" id="IPR031311">
    <property type="entry name" value="CHIT_BIND_RR_consensus"/>
</dbReference>
<dbReference type="InterPro" id="IPR050468">
    <property type="entry name" value="Cuticle_Struct_Prot"/>
</dbReference>
<evidence type="ECO:0000313" key="5">
    <source>
        <dbReference type="EMBL" id="CAF4777747.1"/>
    </source>
</evidence>
<evidence type="ECO:0000256" key="3">
    <source>
        <dbReference type="PROSITE-ProRule" id="PRU00497"/>
    </source>
</evidence>